<proteinExistence type="predicted"/>
<evidence type="ECO:0000313" key="3">
    <source>
        <dbReference type="Proteomes" id="UP000830375"/>
    </source>
</evidence>
<reference evidence="2 3" key="1">
    <citation type="submission" date="2022-01" db="EMBL/GenBank/DDBJ databases">
        <title>A high-quality chromosome-level genome assembly of rohu carp, Labeo rohita.</title>
        <authorList>
            <person name="Arick M.A. II"/>
            <person name="Hsu C.-Y."/>
            <person name="Magbanua Z."/>
            <person name="Pechanova O."/>
            <person name="Grover C."/>
            <person name="Miller E."/>
            <person name="Thrash A."/>
            <person name="Ezzel L."/>
            <person name="Alam S."/>
            <person name="Benzie J."/>
            <person name="Hamilton M."/>
            <person name="Karsi A."/>
            <person name="Lawrence M.L."/>
            <person name="Peterson D.G."/>
        </authorList>
    </citation>
    <scope>NUCLEOTIDE SEQUENCE [LARGE SCALE GENOMIC DNA]</scope>
    <source>
        <strain evidence="3">BAU-BD-2019</strain>
        <tissue evidence="2">Blood</tissue>
    </source>
</reference>
<organism evidence="2 3">
    <name type="scientific">Labeo rohita</name>
    <name type="common">Indian major carp</name>
    <name type="synonym">Cyprinus rohita</name>
    <dbReference type="NCBI Taxonomy" id="84645"/>
    <lineage>
        <taxon>Eukaryota</taxon>
        <taxon>Metazoa</taxon>
        <taxon>Chordata</taxon>
        <taxon>Craniata</taxon>
        <taxon>Vertebrata</taxon>
        <taxon>Euteleostomi</taxon>
        <taxon>Actinopterygii</taxon>
        <taxon>Neopterygii</taxon>
        <taxon>Teleostei</taxon>
        <taxon>Ostariophysi</taxon>
        <taxon>Cypriniformes</taxon>
        <taxon>Cyprinidae</taxon>
        <taxon>Labeoninae</taxon>
        <taxon>Labeonini</taxon>
        <taxon>Labeo</taxon>
    </lineage>
</organism>
<evidence type="ECO:0000313" key="2">
    <source>
        <dbReference type="EMBL" id="KAI2657286.1"/>
    </source>
</evidence>
<keyword evidence="2" id="KW-0418">Kinase</keyword>
<gene>
    <name evidence="2" type="ORF">H4Q32_030288</name>
</gene>
<dbReference type="GO" id="GO:0016301">
    <property type="term" value="F:kinase activity"/>
    <property type="evidence" value="ECO:0007669"/>
    <property type="project" value="UniProtKB-KW"/>
</dbReference>
<feature type="region of interest" description="Disordered" evidence="1">
    <location>
        <begin position="1"/>
        <end position="35"/>
    </location>
</feature>
<dbReference type="EMBL" id="JACTAM010000014">
    <property type="protein sequence ID" value="KAI2657286.1"/>
    <property type="molecule type" value="Genomic_DNA"/>
</dbReference>
<feature type="compositionally biased region" description="Basic residues" evidence="1">
    <location>
        <begin position="1"/>
        <end position="16"/>
    </location>
</feature>
<comment type="caution">
    <text evidence="2">The sequence shown here is derived from an EMBL/GenBank/DDBJ whole genome shotgun (WGS) entry which is preliminary data.</text>
</comment>
<sequence length="176" mass="19622">MPRKGKRSKSQKRLRKLQSSLGTSKSTNSVSGMSDERAICQSHQSIMNKMGYRASTDGFDLDGILQKGDAVYTSFKRGLQSKGKSSVTDLEYLVLKIEPPKQALLPVIYRPPSNNLAEVLANLNTLLTSLVIIDFKPVIVCRGFNEDQLSRLKIKDTHSYLAPGQQKTTLFWILCS</sequence>
<feature type="compositionally biased region" description="Polar residues" evidence="1">
    <location>
        <begin position="22"/>
        <end position="32"/>
    </location>
</feature>
<protein>
    <submittedName>
        <fullName evidence="2">Thymidylate kinase</fullName>
    </submittedName>
</protein>
<keyword evidence="3" id="KW-1185">Reference proteome</keyword>
<evidence type="ECO:0000256" key="1">
    <source>
        <dbReference type="SAM" id="MobiDB-lite"/>
    </source>
</evidence>
<name>A0ABQ8M3Y3_LABRO</name>
<dbReference type="Proteomes" id="UP000830375">
    <property type="component" value="Unassembled WGS sequence"/>
</dbReference>
<accession>A0ABQ8M3Y3</accession>
<keyword evidence="2" id="KW-0808">Transferase</keyword>